<evidence type="ECO:0000256" key="3">
    <source>
        <dbReference type="ARBA" id="ARBA00022448"/>
    </source>
</evidence>
<comment type="subcellular location">
    <subcellularLocation>
        <location evidence="1">Cell outer membrane</location>
        <topology evidence="1">Multi-pass membrane protein</topology>
    </subcellularLocation>
</comment>
<evidence type="ECO:0000313" key="19">
    <source>
        <dbReference type="EMBL" id="RPJ68587.1"/>
    </source>
</evidence>
<keyword evidence="8" id="KW-0625">Polysaccharide transport</keyword>
<feature type="domain" description="Soluble ligand binding" evidence="17">
    <location>
        <begin position="102"/>
        <end position="146"/>
    </location>
</feature>
<evidence type="ECO:0000256" key="2">
    <source>
        <dbReference type="ARBA" id="ARBA00009450"/>
    </source>
</evidence>
<dbReference type="GO" id="GO:0015288">
    <property type="term" value="F:porin activity"/>
    <property type="evidence" value="ECO:0007669"/>
    <property type="project" value="UniProtKB-KW"/>
</dbReference>
<evidence type="ECO:0000256" key="10">
    <source>
        <dbReference type="ARBA" id="ARBA00023114"/>
    </source>
</evidence>
<dbReference type="GO" id="GO:0015159">
    <property type="term" value="F:polysaccharide transmembrane transporter activity"/>
    <property type="evidence" value="ECO:0007669"/>
    <property type="project" value="InterPro"/>
</dbReference>
<feature type="chain" id="PRO_5018146036" evidence="15">
    <location>
        <begin position="23"/>
        <end position="701"/>
    </location>
</feature>
<keyword evidence="11" id="KW-0472">Membrane</keyword>
<name>A0A3N5Y3H3_9ALTE</name>
<keyword evidence="12" id="KW-0564">Palmitate</keyword>
<dbReference type="InterPro" id="IPR054765">
    <property type="entry name" value="SLBB_dom"/>
</dbReference>
<evidence type="ECO:0000256" key="4">
    <source>
        <dbReference type="ARBA" id="ARBA00022452"/>
    </source>
</evidence>
<evidence type="ECO:0000256" key="15">
    <source>
        <dbReference type="SAM" id="SignalP"/>
    </source>
</evidence>
<keyword evidence="9" id="KW-0406">Ion transport</keyword>
<dbReference type="PANTHER" id="PTHR33619">
    <property type="entry name" value="POLYSACCHARIDE EXPORT PROTEIN GFCE-RELATED"/>
    <property type="match status" value="1"/>
</dbReference>
<evidence type="ECO:0000256" key="14">
    <source>
        <dbReference type="ARBA" id="ARBA00023288"/>
    </source>
</evidence>
<keyword evidence="13" id="KW-0998">Cell outer membrane</keyword>
<proteinExistence type="inferred from homology"/>
<dbReference type="GO" id="GO:0006811">
    <property type="term" value="P:monoatomic ion transport"/>
    <property type="evidence" value="ECO:0007669"/>
    <property type="project" value="UniProtKB-KW"/>
</dbReference>
<dbReference type="Pfam" id="PF10531">
    <property type="entry name" value="SLBB"/>
    <property type="match status" value="5"/>
</dbReference>
<dbReference type="Pfam" id="PF22461">
    <property type="entry name" value="SLBB_2"/>
    <property type="match status" value="1"/>
</dbReference>
<keyword evidence="14" id="KW-0449">Lipoprotein</keyword>
<accession>A0A3N5Y3H3</accession>
<dbReference type="Gene3D" id="3.10.560.10">
    <property type="entry name" value="Outer membrane lipoprotein wza domain like"/>
    <property type="match status" value="6"/>
</dbReference>
<sequence>MNRFVFRMIAIAFLAATMTVSADPTPLQQGDLIKVYLPGEDMLKEPLSVNRNGQIVLPEVGPVYVLGKSEEAASLAVKEALSIAFKDLANLNVYVQERRKIINVLGYVESPGEYILPAESSLQMALHAAGGLRNGAQLNRIKLMRGDQEFVINYKAYLDSGDNALLPGLVSLDSIFIPASPKIGNVEVEFDPAKIADAGDAADEQAIKVFGEVNSPGTFSYSPKGTLIDLLMRAGGVTRWAGVEQVRIITDGEPKLFNLKQYLDTGDKTLVPDLMPGATVFVPRQEEEIKSGGNTVYIMGEVARPGAYDGKQEATFIDILANAGGPTRFAETRAIRLIKPDGRVIKVDLTGYTEGIVANRPPPVGAGDAIFVPEKADVNDDSWLKVAPSRAVRVLGEVANPGRVEWADEMSLLDLLAHVGGPTAGADTSTIDIVTPTAEGTMLATKFDLDAFIKSGAADTALPTLKAGATIRIHSLPDDPTDNKSQWVRQSSETSIYVFGEVGAPGRYKFNEVMHFLDILSAADGPTGNADIHNIRISHRNNKYARVSKVNLAMYFETGDDYLLPKVMPGDTIYIPSKSRHWLDESKESTIRVLGSVNKPGRYRFDDTMTILDLLAQAGGTSDAAYLEKITVVNMSCCADQARTFDLPEFSRTARFEDLPVLRAGDTVYVPNKGESQWQKVRTGLNDLFQVVSLASLIGVL</sequence>
<feature type="domain" description="Polysaccharide export protein N-terminal" evidence="16">
    <location>
        <begin position="25"/>
        <end position="95"/>
    </location>
</feature>
<evidence type="ECO:0000256" key="5">
    <source>
        <dbReference type="ARBA" id="ARBA00022597"/>
    </source>
</evidence>
<evidence type="ECO:0000256" key="6">
    <source>
        <dbReference type="ARBA" id="ARBA00022692"/>
    </source>
</evidence>
<dbReference type="InterPro" id="IPR019554">
    <property type="entry name" value="Soluble_ligand-bd"/>
</dbReference>
<keyword evidence="6" id="KW-0812">Transmembrane</keyword>
<evidence type="ECO:0000256" key="8">
    <source>
        <dbReference type="ARBA" id="ARBA00023047"/>
    </source>
</evidence>
<feature type="domain" description="Soluble ligand binding" evidence="17">
    <location>
        <begin position="208"/>
        <end position="252"/>
    </location>
</feature>
<evidence type="ECO:0000256" key="9">
    <source>
        <dbReference type="ARBA" id="ARBA00023065"/>
    </source>
</evidence>
<keyword evidence="10" id="KW-0626">Porin</keyword>
<dbReference type="InterPro" id="IPR003715">
    <property type="entry name" value="Poly_export_N"/>
</dbReference>
<feature type="domain" description="Soluble ligand binding" evidence="17">
    <location>
        <begin position="591"/>
        <end position="634"/>
    </location>
</feature>
<feature type="domain" description="Soluble ligand binding" evidence="17">
    <location>
        <begin position="392"/>
        <end position="442"/>
    </location>
</feature>
<evidence type="ECO:0000256" key="12">
    <source>
        <dbReference type="ARBA" id="ARBA00023139"/>
    </source>
</evidence>
<dbReference type="OrthoDB" id="9808948at2"/>
<feature type="signal peptide" evidence="15">
    <location>
        <begin position="1"/>
        <end position="22"/>
    </location>
</feature>
<dbReference type="RefSeq" id="WP_124026588.1">
    <property type="nucleotide sequence ID" value="NZ_JBHRSN010000005.1"/>
</dbReference>
<evidence type="ECO:0000313" key="20">
    <source>
        <dbReference type="Proteomes" id="UP000275281"/>
    </source>
</evidence>
<dbReference type="AlphaFoldDB" id="A0A3N5Y3H3"/>
<dbReference type="Proteomes" id="UP000275281">
    <property type="component" value="Unassembled WGS sequence"/>
</dbReference>
<feature type="domain" description="Soluble ligand binding" evidence="17">
    <location>
        <begin position="296"/>
        <end position="348"/>
    </location>
</feature>
<keyword evidence="7 15" id="KW-0732">Signal</keyword>
<evidence type="ECO:0000256" key="7">
    <source>
        <dbReference type="ARBA" id="ARBA00022729"/>
    </source>
</evidence>
<dbReference type="InterPro" id="IPR049712">
    <property type="entry name" value="Poly_export"/>
</dbReference>
<dbReference type="GO" id="GO:0009279">
    <property type="term" value="C:cell outer membrane"/>
    <property type="evidence" value="ECO:0007669"/>
    <property type="project" value="UniProtKB-SubCell"/>
</dbReference>
<dbReference type="Pfam" id="PF02563">
    <property type="entry name" value="Poly_export"/>
    <property type="match status" value="1"/>
</dbReference>
<evidence type="ECO:0000259" key="18">
    <source>
        <dbReference type="Pfam" id="PF22461"/>
    </source>
</evidence>
<dbReference type="GO" id="GO:0046930">
    <property type="term" value="C:pore complex"/>
    <property type="evidence" value="ECO:0007669"/>
    <property type="project" value="UniProtKB-KW"/>
</dbReference>
<evidence type="ECO:0000259" key="17">
    <source>
        <dbReference type="Pfam" id="PF10531"/>
    </source>
</evidence>
<evidence type="ECO:0000256" key="1">
    <source>
        <dbReference type="ARBA" id="ARBA00004571"/>
    </source>
</evidence>
<organism evidence="19 20">
    <name type="scientific">Alteromonas sediminis</name>
    <dbReference type="NCBI Taxonomy" id="2259342"/>
    <lineage>
        <taxon>Bacteria</taxon>
        <taxon>Pseudomonadati</taxon>
        <taxon>Pseudomonadota</taxon>
        <taxon>Gammaproteobacteria</taxon>
        <taxon>Alteromonadales</taxon>
        <taxon>Alteromonadaceae</taxon>
        <taxon>Alteromonas/Salinimonas group</taxon>
        <taxon>Alteromonas</taxon>
    </lineage>
</organism>
<keyword evidence="20" id="KW-1185">Reference proteome</keyword>
<keyword evidence="5" id="KW-0762">Sugar transport</keyword>
<dbReference type="EMBL" id="RPOK01000001">
    <property type="protein sequence ID" value="RPJ68587.1"/>
    <property type="molecule type" value="Genomic_DNA"/>
</dbReference>
<evidence type="ECO:0000259" key="16">
    <source>
        <dbReference type="Pfam" id="PF02563"/>
    </source>
</evidence>
<reference evidence="19 20" key="1">
    <citation type="submission" date="2018-11" db="EMBL/GenBank/DDBJ databases">
        <authorList>
            <person name="Ye M.-Q."/>
            <person name="Du Z.-J."/>
        </authorList>
    </citation>
    <scope>NUCLEOTIDE SEQUENCE [LARGE SCALE GENOMIC DNA]</scope>
    <source>
        <strain evidence="19 20">U0105</strain>
    </source>
</reference>
<dbReference type="PANTHER" id="PTHR33619:SF3">
    <property type="entry name" value="POLYSACCHARIDE EXPORT PROTEIN GFCE-RELATED"/>
    <property type="match status" value="1"/>
</dbReference>
<evidence type="ECO:0000256" key="13">
    <source>
        <dbReference type="ARBA" id="ARBA00023237"/>
    </source>
</evidence>
<evidence type="ECO:0000256" key="11">
    <source>
        <dbReference type="ARBA" id="ARBA00023136"/>
    </source>
</evidence>
<comment type="caution">
    <text evidence="19">The sequence shown here is derived from an EMBL/GenBank/DDBJ whole genome shotgun (WGS) entry which is preliminary data.</text>
</comment>
<comment type="similarity">
    <text evidence="2">Belongs to the BexD/CtrA/VexA family.</text>
</comment>
<keyword evidence="3" id="KW-0813">Transport</keyword>
<feature type="domain" description="SLBB" evidence="18">
    <location>
        <begin position="496"/>
        <end position="575"/>
    </location>
</feature>
<gene>
    <name evidence="19" type="ORF">DRW07_04070</name>
</gene>
<keyword evidence="4" id="KW-1134">Transmembrane beta strand</keyword>
<protein>
    <submittedName>
        <fullName evidence="19">Sugar ABC transporter substrate-binding protein</fullName>
    </submittedName>
</protein>